<name>A0A1C0YTY8_9BACL</name>
<dbReference type="EMBL" id="MATO01000035">
    <property type="protein sequence ID" value="OCS90619.1"/>
    <property type="molecule type" value="Genomic_DNA"/>
</dbReference>
<sequence length="74" mass="8482">MMTADKLRYSVEELAACYGKCLAQLSATACIEDIDAICTCIEWPQDEFDFSYPKLETGFDAFDIDFNLTFYQQL</sequence>
<comment type="caution">
    <text evidence="1">The sequence shown here is derived from an EMBL/GenBank/DDBJ whole genome shotgun (WGS) entry which is preliminary data.</text>
</comment>
<dbReference type="RefSeq" id="WP_066464481.1">
    <property type="nucleotide sequence ID" value="NZ_MATO01000035.1"/>
</dbReference>
<proteinExistence type="predicted"/>
<gene>
    <name evidence="1" type="ORF">A6K76_10750</name>
</gene>
<accession>A0A1C0YTY8</accession>
<organism evidence="1 2">
    <name type="scientific">Caryophanon latum</name>
    <dbReference type="NCBI Taxonomy" id="33977"/>
    <lineage>
        <taxon>Bacteria</taxon>
        <taxon>Bacillati</taxon>
        <taxon>Bacillota</taxon>
        <taxon>Bacilli</taxon>
        <taxon>Bacillales</taxon>
        <taxon>Caryophanaceae</taxon>
        <taxon>Caryophanon</taxon>
    </lineage>
</organism>
<evidence type="ECO:0000313" key="2">
    <source>
        <dbReference type="Proteomes" id="UP000093482"/>
    </source>
</evidence>
<dbReference type="AlphaFoldDB" id="A0A1C0YTY8"/>
<dbReference type="Proteomes" id="UP000093482">
    <property type="component" value="Unassembled WGS sequence"/>
</dbReference>
<evidence type="ECO:0000313" key="1">
    <source>
        <dbReference type="EMBL" id="OCS90619.1"/>
    </source>
</evidence>
<keyword evidence="2" id="KW-1185">Reference proteome</keyword>
<dbReference type="OrthoDB" id="9904149at2"/>
<reference evidence="1 2" key="1">
    <citation type="submission" date="2016-07" db="EMBL/GenBank/DDBJ databases">
        <title>Caryophanon latum genome sequencing.</title>
        <authorList>
            <person name="Verma A."/>
            <person name="Pal Y."/>
            <person name="Krishnamurthi S."/>
        </authorList>
    </citation>
    <scope>NUCLEOTIDE SEQUENCE [LARGE SCALE GENOMIC DNA]</scope>
    <source>
        <strain evidence="1 2">DSM 14151</strain>
    </source>
</reference>
<protein>
    <submittedName>
        <fullName evidence="1">Uncharacterized protein</fullName>
    </submittedName>
</protein>